<reference evidence="1 2" key="1">
    <citation type="submission" date="2019-11" db="EMBL/GenBank/DDBJ databases">
        <title>Pseudodesulfovibrio alkaliphilus, sp. nov., an alkaliphilic sulfate-reducing bacteria from mud volcano of Taman peninsula, Russia.</title>
        <authorList>
            <person name="Frolova A."/>
            <person name="Merkel A.Y."/>
            <person name="Slobodkin A.I."/>
        </authorList>
    </citation>
    <scope>NUCLEOTIDE SEQUENCE [LARGE SCALE GENOMIC DNA]</scope>
    <source>
        <strain evidence="1 2">F-1</strain>
    </source>
</reference>
<name>A0A7K1KJ03_9BACT</name>
<dbReference type="RefSeq" id="WP_155931393.1">
    <property type="nucleotide sequence ID" value="NZ_WODC01000001.1"/>
</dbReference>
<evidence type="ECO:0000313" key="1">
    <source>
        <dbReference type="EMBL" id="MUM76034.1"/>
    </source>
</evidence>
<evidence type="ECO:0000313" key="2">
    <source>
        <dbReference type="Proteomes" id="UP000461162"/>
    </source>
</evidence>
<dbReference type="AlphaFoldDB" id="A0A7K1KJ03"/>
<dbReference type="Proteomes" id="UP000461162">
    <property type="component" value="Unassembled WGS sequence"/>
</dbReference>
<sequence length="119" mass="13406">MPTGLVGEVEKLGQRFRFRSKEFQLLPATSDHVLAVMTEPDSALKNSQRDFIKARLRTLGYLIMPSRRHTPKIGPAMAVSPKSHIKPKEYHAFENRRREAAYAPQQGNPLLINGLGAVR</sequence>
<proteinExistence type="predicted"/>
<organism evidence="1 2">
    <name type="scientific">Pseudodesulfovibrio alkaliphilus</name>
    <dbReference type="NCBI Taxonomy" id="2661613"/>
    <lineage>
        <taxon>Bacteria</taxon>
        <taxon>Pseudomonadati</taxon>
        <taxon>Thermodesulfobacteriota</taxon>
        <taxon>Desulfovibrionia</taxon>
        <taxon>Desulfovibrionales</taxon>
        <taxon>Desulfovibrionaceae</taxon>
    </lineage>
</organism>
<protein>
    <submittedName>
        <fullName evidence="1">Uncharacterized protein</fullName>
    </submittedName>
</protein>
<keyword evidence="2" id="KW-1185">Reference proteome</keyword>
<accession>A0A7K1KJ03</accession>
<gene>
    <name evidence="1" type="ORF">GKC30_00110</name>
</gene>
<comment type="caution">
    <text evidence="1">The sequence shown here is derived from an EMBL/GenBank/DDBJ whole genome shotgun (WGS) entry which is preliminary data.</text>
</comment>
<dbReference type="EMBL" id="WODC01000001">
    <property type="protein sequence ID" value="MUM76034.1"/>
    <property type="molecule type" value="Genomic_DNA"/>
</dbReference>